<dbReference type="PROSITE" id="PS51186">
    <property type="entry name" value="GNAT"/>
    <property type="match status" value="1"/>
</dbReference>
<keyword evidence="2" id="KW-0808">Transferase</keyword>
<dbReference type="Gene3D" id="3.40.630.30">
    <property type="match status" value="1"/>
</dbReference>
<reference evidence="2 3" key="1">
    <citation type="submission" date="2017-09" db="EMBL/GenBank/DDBJ databases">
        <authorList>
            <person name="Ehlers B."/>
            <person name="Leendertz F.H."/>
        </authorList>
    </citation>
    <scope>NUCLEOTIDE SEQUENCE [LARGE SCALE GENOMIC DNA]</scope>
    <source>
        <strain evidence="2 3">USBA 140</strain>
    </source>
</reference>
<sequence>MTVRAEDLTVTLTDAPAAADIAALHRGLETFNTRVSPPYDRRELCLFARRPDGTVAAGLTGWTQWSWLYVDYLWLDESLRGGGLGGDLLARAEAEAVARGCRWARLYTYDFQAPSFYERKGYSQWGVLEDFPPGHRQIWFRKDLVPTD</sequence>
<organism evidence="2 3">
    <name type="scientific">Caenispirillum bisanense</name>
    <dbReference type="NCBI Taxonomy" id="414052"/>
    <lineage>
        <taxon>Bacteria</taxon>
        <taxon>Pseudomonadati</taxon>
        <taxon>Pseudomonadota</taxon>
        <taxon>Alphaproteobacteria</taxon>
        <taxon>Rhodospirillales</taxon>
        <taxon>Novispirillaceae</taxon>
        <taxon>Caenispirillum</taxon>
    </lineage>
</organism>
<evidence type="ECO:0000259" key="1">
    <source>
        <dbReference type="PROSITE" id="PS51186"/>
    </source>
</evidence>
<proteinExistence type="predicted"/>
<keyword evidence="3" id="KW-1185">Reference proteome</keyword>
<dbReference type="OrthoDB" id="9787920at2"/>
<dbReference type="GO" id="GO:0016747">
    <property type="term" value="F:acyltransferase activity, transferring groups other than amino-acyl groups"/>
    <property type="evidence" value="ECO:0007669"/>
    <property type="project" value="InterPro"/>
</dbReference>
<dbReference type="SUPFAM" id="SSF55729">
    <property type="entry name" value="Acyl-CoA N-acyltransferases (Nat)"/>
    <property type="match status" value="1"/>
</dbReference>
<dbReference type="InterPro" id="IPR016181">
    <property type="entry name" value="Acyl_CoA_acyltransferase"/>
</dbReference>
<evidence type="ECO:0000313" key="3">
    <source>
        <dbReference type="Proteomes" id="UP000219621"/>
    </source>
</evidence>
<evidence type="ECO:0000313" key="2">
    <source>
        <dbReference type="EMBL" id="SOD98220.1"/>
    </source>
</evidence>
<dbReference type="InterPro" id="IPR000182">
    <property type="entry name" value="GNAT_dom"/>
</dbReference>
<dbReference type="Proteomes" id="UP000219621">
    <property type="component" value="Unassembled WGS sequence"/>
</dbReference>
<gene>
    <name evidence="2" type="ORF">SAMN05421508_107253</name>
</gene>
<dbReference type="EMBL" id="OCNJ01000007">
    <property type="protein sequence ID" value="SOD98220.1"/>
    <property type="molecule type" value="Genomic_DNA"/>
</dbReference>
<feature type="domain" description="N-acetyltransferase" evidence="1">
    <location>
        <begin position="1"/>
        <end position="145"/>
    </location>
</feature>
<protein>
    <submittedName>
        <fullName evidence="2">Acetyltransferase (GNAT) family protein</fullName>
    </submittedName>
</protein>
<dbReference type="AlphaFoldDB" id="A0A286GRR6"/>
<dbReference type="RefSeq" id="WP_097280346.1">
    <property type="nucleotide sequence ID" value="NZ_OCNJ01000007.1"/>
</dbReference>
<dbReference type="Pfam" id="PF00583">
    <property type="entry name" value="Acetyltransf_1"/>
    <property type="match status" value="1"/>
</dbReference>
<accession>A0A286GRR6</accession>
<name>A0A286GRR6_9PROT</name>